<dbReference type="Pfam" id="PF07661">
    <property type="entry name" value="MORN_2"/>
    <property type="match status" value="3"/>
</dbReference>
<dbReference type="Proteomes" id="UP000732105">
    <property type="component" value="Unassembled WGS sequence"/>
</dbReference>
<reference evidence="2 3" key="1">
    <citation type="submission" date="2018-12" db="EMBL/GenBank/DDBJ databases">
        <title>Marinifilum JC070 sp. nov., a marine bacterium isolated from Yongle Blue Hole in the South China Sea.</title>
        <authorList>
            <person name="Fu T."/>
        </authorList>
    </citation>
    <scope>NUCLEOTIDE SEQUENCE [LARGE SCALE GENOMIC DNA]</scope>
    <source>
        <strain evidence="2 3">JC070</strain>
    </source>
</reference>
<organism evidence="2 3">
    <name type="scientific">Marinifilum caeruleilacunae</name>
    <dbReference type="NCBI Taxonomy" id="2499076"/>
    <lineage>
        <taxon>Bacteria</taxon>
        <taxon>Pseudomonadati</taxon>
        <taxon>Bacteroidota</taxon>
        <taxon>Bacteroidia</taxon>
        <taxon>Marinilabiliales</taxon>
        <taxon>Marinifilaceae</taxon>
    </lineage>
</organism>
<comment type="caution">
    <text evidence="2">The sequence shown here is derived from an EMBL/GenBank/DDBJ whole genome shotgun (WGS) entry which is preliminary data.</text>
</comment>
<keyword evidence="3" id="KW-1185">Reference proteome</keyword>
<name>A0ABX1WT14_9BACT</name>
<dbReference type="PROSITE" id="PS51257">
    <property type="entry name" value="PROKAR_LIPOPROTEIN"/>
    <property type="match status" value="1"/>
</dbReference>
<dbReference type="SUPFAM" id="SSF82185">
    <property type="entry name" value="Histone H3 K4-specific methyltransferase SET7/9 N-terminal domain"/>
    <property type="match status" value="1"/>
</dbReference>
<sequence>MRKIILLSLIALLFSSCDLIVAGIESVKTISRESKKQKEAKKEEVILKPTAKNGVKKYYYKNGKIKSVVTYKDNKKVGVSNTYYKTGEKQYDIPYQDGKKHGKVIWYYRSGKVYRETDYEFGKKNGYQRKYWESGKLKSETLYKDNMLATGLKEISNTNKVKSVPKIVVQKIDRTAANNEYILRFSLSNKKTKVSYYLSKLIEGKYFPADGRGFMEIVGQKGVAEHKIKIDKGTQLIHDFHIVAIESTAYKNKRVLSTVVPVSIRNPF</sequence>
<evidence type="ECO:0008006" key="4">
    <source>
        <dbReference type="Google" id="ProtNLM"/>
    </source>
</evidence>
<keyword evidence="1" id="KW-0732">Signal</keyword>
<evidence type="ECO:0000313" key="2">
    <source>
        <dbReference type="EMBL" id="NOU59248.1"/>
    </source>
</evidence>
<evidence type="ECO:0000313" key="3">
    <source>
        <dbReference type="Proteomes" id="UP000732105"/>
    </source>
</evidence>
<evidence type="ECO:0000256" key="1">
    <source>
        <dbReference type="SAM" id="SignalP"/>
    </source>
</evidence>
<feature type="signal peptide" evidence="1">
    <location>
        <begin position="1"/>
        <end position="22"/>
    </location>
</feature>
<dbReference type="RefSeq" id="WP_171594528.1">
    <property type="nucleotide sequence ID" value="NZ_RZNH01000006.1"/>
</dbReference>
<gene>
    <name evidence="2" type="ORF">ELS83_05415</name>
</gene>
<protein>
    <recommendedName>
        <fullName evidence="4">Toxin-antitoxin system YwqK family antitoxin</fullName>
    </recommendedName>
</protein>
<feature type="chain" id="PRO_5046246642" description="Toxin-antitoxin system YwqK family antitoxin" evidence="1">
    <location>
        <begin position="23"/>
        <end position="268"/>
    </location>
</feature>
<dbReference type="Gene3D" id="2.20.110.10">
    <property type="entry name" value="Histone H3 K4-specific methyltransferase SET7/9 N-terminal domain"/>
    <property type="match status" value="2"/>
</dbReference>
<proteinExistence type="predicted"/>
<dbReference type="EMBL" id="RZNH01000006">
    <property type="protein sequence ID" value="NOU59248.1"/>
    <property type="molecule type" value="Genomic_DNA"/>
</dbReference>
<dbReference type="InterPro" id="IPR011652">
    <property type="entry name" value="MORN_2"/>
</dbReference>
<accession>A0ABX1WT14</accession>